<keyword evidence="3" id="KW-1185">Reference proteome</keyword>
<name>A0A1Z5RG62_SORBI</name>
<feature type="region of interest" description="Disordered" evidence="1">
    <location>
        <begin position="55"/>
        <end position="86"/>
    </location>
</feature>
<dbReference type="InParanoid" id="A0A1Z5RG62"/>
<sequence length="86" mass="9121">MHPSRAAHAVPPPPPELLLPRPRRPPPWRLLPVPRHPPPPNAVVLLPLLHPTLASTSQGGLHACRSGGHGAPHARLSSLPLPSSQC</sequence>
<reference evidence="2 3" key="1">
    <citation type="journal article" date="2009" name="Nature">
        <title>The Sorghum bicolor genome and the diversification of grasses.</title>
        <authorList>
            <person name="Paterson A.H."/>
            <person name="Bowers J.E."/>
            <person name="Bruggmann R."/>
            <person name="Dubchak I."/>
            <person name="Grimwood J."/>
            <person name="Gundlach H."/>
            <person name="Haberer G."/>
            <person name="Hellsten U."/>
            <person name="Mitros T."/>
            <person name="Poliakov A."/>
            <person name="Schmutz J."/>
            <person name="Spannagl M."/>
            <person name="Tang H."/>
            <person name="Wang X."/>
            <person name="Wicker T."/>
            <person name="Bharti A.K."/>
            <person name="Chapman J."/>
            <person name="Feltus F.A."/>
            <person name="Gowik U."/>
            <person name="Grigoriev I.V."/>
            <person name="Lyons E."/>
            <person name="Maher C.A."/>
            <person name="Martis M."/>
            <person name="Narechania A."/>
            <person name="Otillar R.P."/>
            <person name="Penning B.W."/>
            <person name="Salamov A.A."/>
            <person name="Wang Y."/>
            <person name="Zhang L."/>
            <person name="Carpita N.C."/>
            <person name="Freeling M."/>
            <person name="Gingle A.R."/>
            <person name="Hash C.T."/>
            <person name="Keller B."/>
            <person name="Klein P."/>
            <person name="Kresovich S."/>
            <person name="McCann M.C."/>
            <person name="Ming R."/>
            <person name="Peterson D.G."/>
            <person name="Mehboob-ur-Rahman"/>
            <person name="Ware D."/>
            <person name="Westhoff P."/>
            <person name="Mayer K.F."/>
            <person name="Messing J."/>
            <person name="Rokhsar D.S."/>
        </authorList>
    </citation>
    <scope>NUCLEOTIDE SEQUENCE [LARGE SCALE GENOMIC DNA]</scope>
    <source>
        <strain evidence="3">cv. BTx623</strain>
    </source>
</reference>
<dbReference type="Gramene" id="OQU82579">
    <property type="protein sequence ID" value="OQU82579"/>
    <property type="gene ID" value="SORBI_3006G269101"/>
</dbReference>
<dbReference type="Proteomes" id="UP000000768">
    <property type="component" value="Chromosome 6"/>
</dbReference>
<evidence type="ECO:0000313" key="2">
    <source>
        <dbReference type="EMBL" id="OQU82579.1"/>
    </source>
</evidence>
<protein>
    <submittedName>
        <fullName evidence="2">Uncharacterized protein</fullName>
    </submittedName>
</protein>
<evidence type="ECO:0000256" key="1">
    <source>
        <dbReference type="SAM" id="MobiDB-lite"/>
    </source>
</evidence>
<proteinExistence type="predicted"/>
<organism evidence="2 3">
    <name type="scientific">Sorghum bicolor</name>
    <name type="common">Sorghum</name>
    <name type="synonym">Sorghum vulgare</name>
    <dbReference type="NCBI Taxonomy" id="4558"/>
    <lineage>
        <taxon>Eukaryota</taxon>
        <taxon>Viridiplantae</taxon>
        <taxon>Streptophyta</taxon>
        <taxon>Embryophyta</taxon>
        <taxon>Tracheophyta</taxon>
        <taxon>Spermatophyta</taxon>
        <taxon>Magnoliopsida</taxon>
        <taxon>Liliopsida</taxon>
        <taxon>Poales</taxon>
        <taxon>Poaceae</taxon>
        <taxon>PACMAD clade</taxon>
        <taxon>Panicoideae</taxon>
        <taxon>Andropogonodae</taxon>
        <taxon>Andropogoneae</taxon>
        <taxon>Sorghinae</taxon>
        <taxon>Sorghum</taxon>
    </lineage>
</organism>
<dbReference type="EMBL" id="CM000765">
    <property type="protein sequence ID" value="OQU82579.1"/>
    <property type="molecule type" value="Genomic_DNA"/>
</dbReference>
<gene>
    <name evidence="2" type="ORF">SORBI_3006G269101</name>
</gene>
<feature type="region of interest" description="Disordered" evidence="1">
    <location>
        <begin position="1"/>
        <end position="33"/>
    </location>
</feature>
<evidence type="ECO:0000313" key="3">
    <source>
        <dbReference type="Proteomes" id="UP000000768"/>
    </source>
</evidence>
<reference evidence="3" key="2">
    <citation type="journal article" date="2018" name="Plant J.">
        <title>The Sorghum bicolor reference genome: improved assembly, gene annotations, a transcriptome atlas, and signatures of genome organization.</title>
        <authorList>
            <person name="McCormick R.F."/>
            <person name="Truong S.K."/>
            <person name="Sreedasyam A."/>
            <person name="Jenkins J."/>
            <person name="Shu S."/>
            <person name="Sims D."/>
            <person name="Kennedy M."/>
            <person name="Amirebrahimi M."/>
            <person name="Weers B.D."/>
            <person name="McKinley B."/>
            <person name="Mattison A."/>
            <person name="Morishige D.T."/>
            <person name="Grimwood J."/>
            <person name="Schmutz J."/>
            <person name="Mullet J.E."/>
        </authorList>
    </citation>
    <scope>NUCLEOTIDE SEQUENCE [LARGE SCALE GENOMIC DNA]</scope>
    <source>
        <strain evidence="3">cv. BTx623</strain>
    </source>
</reference>
<dbReference type="AlphaFoldDB" id="A0A1Z5RG62"/>
<accession>A0A1Z5RG62</accession>